<reference evidence="3" key="1">
    <citation type="journal article" date="2019" name="Int. J. Syst. Evol. Microbiol.">
        <title>The Global Catalogue of Microorganisms (GCM) 10K type strain sequencing project: providing services to taxonomists for standard genome sequencing and annotation.</title>
        <authorList>
            <consortium name="The Broad Institute Genomics Platform"/>
            <consortium name="The Broad Institute Genome Sequencing Center for Infectious Disease"/>
            <person name="Wu L."/>
            <person name="Ma J."/>
        </authorList>
    </citation>
    <scope>NUCLEOTIDE SEQUENCE [LARGE SCALE GENOMIC DNA]</scope>
    <source>
        <strain evidence="3">CGMCC 1.15067</strain>
    </source>
</reference>
<dbReference type="InterPro" id="IPR011059">
    <property type="entry name" value="Metal-dep_hydrolase_composite"/>
</dbReference>
<name>A0ABW4UP29_9BACL</name>
<dbReference type="CDD" id="cd01309">
    <property type="entry name" value="Met_dep_hydrolase_C"/>
    <property type="match status" value="1"/>
</dbReference>
<evidence type="ECO:0000313" key="3">
    <source>
        <dbReference type="Proteomes" id="UP001597403"/>
    </source>
</evidence>
<dbReference type="PANTHER" id="PTHR43135">
    <property type="entry name" value="ALPHA-D-RIBOSE 1-METHYLPHOSPHONATE 5-TRIPHOSPHATE DIPHOSPHATASE"/>
    <property type="match status" value="1"/>
</dbReference>
<feature type="domain" description="Amidohydrolase-related" evidence="1">
    <location>
        <begin position="81"/>
        <end position="411"/>
    </location>
</feature>
<dbReference type="EMBL" id="JBHUGF010000010">
    <property type="protein sequence ID" value="MFD1989303.1"/>
    <property type="molecule type" value="Genomic_DNA"/>
</dbReference>
<dbReference type="PANTHER" id="PTHR43135:SF3">
    <property type="entry name" value="ALPHA-D-RIBOSE 1-METHYLPHOSPHONATE 5-TRIPHOSPHATE DIPHOSPHATASE"/>
    <property type="match status" value="1"/>
</dbReference>
<proteinExistence type="predicted"/>
<dbReference type="Pfam" id="PF01979">
    <property type="entry name" value="Amidohydro_1"/>
    <property type="match status" value="1"/>
</dbReference>
<accession>A0ABW4UP29</accession>
<dbReference type="InterPro" id="IPR032466">
    <property type="entry name" value="Metal_Hydrolase"/>
</dbReference>
<protein>
    <submittedName>
        <fullName evidence="2">Amidohydrolase family protein</fullName>
    </submittedName>
</protein>
<dbReference type="Proteomes" id="UP001597403">
    <property type="component" value="Unassembled WGS sequence"/>
</dbReference>
<dbReference type="InterPro" id="IPR051781">
    <property type="entry name" value="Metallo-dep_Hydrolase"/>
</dbReference>
<dbReference type="SUPFAM" id="SSF51556">
    <property type="entry name" value="Metallo-dependent hydrolases"/>
    <property type="match status" value="1"/>
</dbReference>
<dbReference type="SUPFAM" id="SSF51338">
    <property type="entry name" value="Composite domain of metallo-dependent hydrolases"/>
    <property type="match status" value="1"/>
</dbReference>
<gene>
    <name evidence="2" type="ORF">ACFSGI_04990</name>
</gene>
<dbReference type="RefSeq" id="WP_204823086.1">
    <property type="nucleotide sequence ID" value="NZ_JBHUGF010000010.1"/>
</dbReference>
<dbReference type="Gene3D" id="3.20.20.140">
    <property type="entry name" value="Metal-dependent hydrolases"/>
    <property type="match status" value="1"/>
</dbReference>
<organism evidence="2 3">
    <name type="scientific">Paenibacillus nicotianae</name>
    <dbReference type="NCBI Taxonomy" id="1526551"/>
    <lineage>
        <taxon>Bacteria</taxon>
        <taxon>Bacillati</taxon>
        <taxon>Bacillota</taxon>
        <taxon>Bacilli</taxon>
        <taxon>Bacillales</taxon>
        <taxon>Paenibacillaceae</taxon>
        <taxon>Paenibacillus</taxon>
    </lineage>
</organism>
<evidence type="ECO:0000313" key="2">
    <source>
        <dbReference type="EMBL" id="MFD1989303.1"/>
    </source>
</evidence>
<keyword evidence="3" id="KW-1185">Reference proteome</keyword>
<dbReference type="InterPro" id="IPR006680">
    <property type="entry name" value="Amidohydro-rel"/>
</dbReference>
<evidence type="ECO:0000259" key="1">
    <source>
        <dbReference type="Pfam" id="PF01979"/>
    </source>
</evidence>
<comment type="caution">
    <text evidence="2">The sequence shown here is derived from an EMBL/GenBank/DDBJ whole genome shotgun (WGS) entry which is preliminary data.</text>
</comment>
<sequence length="420" mass="45470">MSYFPENEPSLTTVQSANTSSILITNANLLTMEGSTINSGWIHIVDNKIAGLGHNDEWEAYKQQVNNISSIRMIDAQNRLVSPGLIDPHTHIGIDEEGIGWEGADYNETSEAVTPHLRALDGINPYDEGFVDAARTGVTTVQILPGSANVIGGLMCCLKVLPGSTVEQMTVLHPSGLKMALGENPKKYHGAASGRAPLTRMGIAGIIREQLVQAQHYLAQQQSNKASQALYPRNLRMEALGLALEKKIPVRFHAHRADDIATALRLGQEFELDITIEHTTDGIKIAQELAVSGRYCSIGPTLSSRSKVELRNLSWETYPALYQAGVPISITTDHPVLPIQYLPTSAKMAIQAGLPLDVAWEALTIQAARHLHLADSTGSLKVGKDADIVIWNTHPLTDSGEVALTIAGGQITFEQSESQL</sequence>